<dbReference type="Pfam" id="PF13968">
    <property type="entry name" value="DUF4220"/>
    <property type="match status" value="2"/>
</dbReference>
<dbReference type="Proteomes" id="UP001151287">
    <property type="component" value="Unassembled WGS sequence"/>
</dbReference>
<dbReference type="EMBL" id="JAMQYH010000002">
    <property type="protein sequence ID" value="KAJ1700003.1"/>
    <property type="molecule type" value="Genomic_DNA"/>
</dbReference>
<keyword evidence="1" id="KW-1133">Transmembrane helix</keyword>
<gene>
    <name evidence="3" type="ORF">LUZ63_008515</name>
</gene>
<name>A0A9Q0HW46_9POAL</name>
<feature type="domain" description="DUF4220" evidence="2">
    <location>
        <begin position="26"/>
        <end position="124"/>
    </location>
</feature>
<comment type="caution">
    <text evidence="3">The sequence shown here is derived from an EMBL/GenBank/DDBJ whole genome shotgun (WGS) entry which is preliminary data.</text>
</comment>
<feature type="transmembrane region" description="Helical" evidence="1">
    <location>
        <begin position="93"/>
        <end position="112"/>
    </location>
</feature>
<feature type="transmembrane region" description="Helical" evidence="1">
    <location>
        <begin position="55"/>
        <end position="72"/>
    </location>
</feature>
<keyword evidence="1" id="KW-0812">Transmembrane</keyword>
<dbReference type="PANTHER" id="PTHR31325">
    <property type="entry name" value="OS01G0798800 PROTEIN-RELATED"/>
    <property type="match status" value="1"/>
</dbReference>
<dbReference type="InterPro" id="IPR007658">
    <property type="entry name" value="DUF594"/>
</dbReference>
<evidence type="ECO:0000313" key="3">
    <source>
        <dbReference type="EMBL" id="KAJ1700003.1"/>
    </source>
</evidence>
<dbReference type="Pfam" id="PF04578">
    <property type="entry name" value="DUF594"/>
    <property type="match status" value="1"/>
</dbReference>
<dbReference type="AlphaFoldDB" id="A0A9Q0HW46"/>
<proteinExistence type="predicted"/>
<feature type="transmembrane region" description="Helical" evidence="1">
    <location>
        <begin position="21"/>
        <end position="43"/>
    </location>
</feature>
<accession>A0A9Q0HW46</accession>
<sequence>MLQIVLISCAPLQKQSRDKRLLFLLWLAYLGADYVATLALGSILTNTFQNAGVDLPEQSLIAFWAPFLLLHLGGPDNITSYSIEDNELWLRHFLGFVVQTSVALLVLVQATLHTTRLLVIIWLTWSAQDTNLNEETLDISDAKFILKAYIYFLVFKPHIVGTFATYPSYVFHMGVHKVDRDFKFIGIELSFFYNILHTKATVVHRNTCRVIRITSLVSTATALVFFHISEKGGYEKGVEVSDVLEKIVIKHVENLFKTWTSYGDLLRKIRSSWINNTLDKYNLTEIKDIMNRKEFDECVMVWHMATETCYFASNNVPADSEEGRMREAMYRISQYMMYLLVERSSMMPPGIAETRKVETIRMGRHMFHNSHHVRQACIFIYAKGRIKRSRLSLSVIPLVSLLVKNLKEIAETSEEQQWEIIRDAWMEMLTFAAVHCSPTEHARGLSRGGEFLTHYWLLLAHYGIMEDYNASELLWRLATEIYIEIWTRESEPYC</sequence>
<organism evidence="3 4">
    <name type="scientific">Rhynchospora breviuscula</name>
    <dbReference type="NCBI Taxonomy" id="2022672"/>
    <lineage>
        <taxon>Eukaryota</taxon>
        <taxon>Viridiplantae</taxon>
        <taxon>Streptophyta</taxon>
        <taxon>Embryophyta</taxon>
        <taxon>Tracheophyta</taxon>
        <taxon>Spermatophyta</taxon>
        <taxon>Magnoliopsida</taxon>
        <taxon>Liliopsida</taxon>
        <taxon>Poales</taxon>
        <taxon>Cyperaceae</taxon>
        <taxon>Cyperoideae</taxon>
        <taxon>Rhynchosporeae</taxon>
        <taxon>Rhynchospora</taxon>
    </lineage>
</organism>
<feature type="domain" description="DUF4220" evidence="2">
    <location>
        <begin position="133"/>
        <end position="232"/>
    </location>
</feature>
<reference evidence="3" key="1">
    <citation type="journal article" date="2022" name="Cell">
        <title>Repeat-based holocentromeres influence genome architecture and karyotype evolution.</title>
        <authorList>
            <person name="Hofstatter P.G."/>
            <person name="Thangavel G."/>
            <person name="Lux T."/>
            <person name="Neumann P."/>
            <person name="Vondrak T."/>
            <person name="Novak P."/>
            <person name="Zhang M."/>
            <person name="Costa L."/>
            <person name="Castellani M."/>
            <person name="Scott A."/>
            <person name="Toegelov H."/>
            <person name="Fuchs J."/>
            <person name="Mata-Sucre Y."/>
            <person name="Dias Y."/>
            <person name="Vanzela A.L.L."/>
            <person name="Huettel B."/>
            <person name="Almeida C.C.S."/>
            <person name="Simkova H."/>
            <person name="Souza G."/>
            <person name="Pedrosa-Harand A."/>
            <person name="Macas J."/>
            <person name="Mayer K.F.X."/>
            <person name="Houben A."/>
            <person name="Marques A."/>
        </authorList>
    </citation>
    <scope>NUCLEOTIDE SEQUENCE</scope>
    <source>
        <strain evidence="3">RhyBre1mFocal</strain>
    </source>
</reference>
<dbReference type="InterPro" id="IPR025315">
    <property type="entry name" value="DUF4220"/>
</dbReference>
<evidence type="ECO:0000313" key="4">
    <source>
        <dbReference type="Proteomes" id="UP001151287"/>
    </source>
</evidence>
<keyword evidence="1" id="KW-0472">Membrane</keyword>
<dbReference type="OrthoDB" id="593012at2759"/>
<evidence type="ECO:0000256" key="1">
    <source>
        <dbReference type="SAM" id="Phobius"/>
    </source>
</evidence>
<keyword evidence="4" id="KW-1185">Reference proteome</keyword>
<evidence type="ECO:0000259" key="2">
    <source>
        <dbReference type="Pfam" id="PF13968"/>
    </source>
</evidence>
<protein>
    <recommendedName>
        <fullName evidence="2">DUF4220 domain-containing protein</fullName>
    </recommendedName>
</protein>